<proteinExistence type="predicted"/>
<evidence type="ECO:0000256" key="1">
    <source>
        <dbReference type="ARBA" id="ARBA00022741"/>
    </source>
</evidence>
<feature type="domain" description="Helicase C-terminal" evidence="7">
    <location>
        <begin position="417"/>
        <end position="558"/>
    </location>
</feature>
<evidence type="ECO:0000256" key="2">
    <source>
        <dbReference type="ARBA" id="ARBA00022801"/>
    </source>
</evidence>
<dbReference type="AlphaFoldDB" id="A0A429G255"/>
<evidence type="ECO:0000256" key="5">
    <source>
        <dbReference type="ARBA" id="ARBA00023118"/>
    </source>
</evidence>
<dbReference type="EMBL" id="RCOR01000039">
    <property type="protein sequence ID" value="RSN67911.1"/>
    <property type="molecule type" value="Genomic_DNA"/>
</dbReference>
<reference evidence="8 9" key="1">
    <citation type="submission" date="2018-10" db="EMBL/GenBank/DDBJ databases">
        <title>Co-occurring genomic capacity for anaerobic methane metabolism and dissimilatory sulfite reduction discovered in the Korarchaeota.</title>
        <authorList>
            <person name="Mckay L.J."/>
            <person name="Dlakic M."/>
            <person name="Fields M.W."/>
            <person name="Delmont T.O."/>
            <person name="Eren A.M."/>
            <person name="Jay Z.J."/>
            <person name="Klingelsmith K.B."/>
            <person name="Rusch D.B."/>
            <person name="Inskeep W.P."/>
        </authorList>
    </citation>
    <scope>NUCLEOTIDE SEQUENCE [LARGE SCALE GENOMIC DNA]</scope>
    <source>
        <strain evidence="8 9">WS</strain>
    </source>
</reference>
<dbReference type="CDD" id="cd09641">
    <property type="entry name" value="Cas3''_I"/>
    <property type="match status" value="1"/>
</dbReference>
<name>A0A429G255_9CREN</name>
<dbReference type="PROSITE" id="PS51194">
    <property type="entry name" value="HELICASE_CTER"/>
    <property type="match status" value="1"/>
</dbReference>
<evidence type="ECO:0000256" key="4">
    <source>
        <dbReference type="ARBA" id="ARBA00022840"/>
    </source>
</evidence>
<dbReference type="InterPro" id="IPR050079">
    <property type="entry name" value="DEAD_box_RNA_helicase"/>
</dbReference>
<feature type="domain" description="Helicase ATP-binding" evidence="6">
    <location>
        <begin position="213"/>
        <end position="393"/>
    </location>
</feature>
<dbReference type="Gene3D" id="1.10.3210.10">
    <property type="entry name" value="Hypothetical protein af1432"/>
    <property type="match status" value="1"/>
</dbReference>
<dbReference type="SUPFAM" id="SSF109604">
    <property type="entry name" value="HD-domain/PDEase-like"/>
    <property type="match status" value="1"/>
</dbReference>
<comment type="caution">
    <text evidence="8">The sequence shown here is derived from an EMBL/GenBank/DDBJ whole genome shotgun (WGS) entry which is preliminary data.</text>
</comment>
<dbReference type="InterPro" id="IPR001650">
    <property type="entry name" value="Helicase_C-like"/>
</dbReference>
<dbReference type="Pfam" id="PF00270">
    <property type="entry name" value="DEAD"/>
    <property type="match status" value="1"/>
</dbReference>
<dbReference type="GO" id="GO:0051607">
    <property type="term" value="P:defense response to virus"/>
    <property type="evidence" value="ECO:0007669"/>
    <property type="project" value="UniProtKB-KW"/>
</dbReference>
<dbReference type="Gene3D" id="3.40.50.300">
    <property type="entry name" value="P-loop containing nucleotide triphosphate hydrolases"/>
    <property type="match status" value="2"/>
</dbReference>
<dbReference type="SUPFAM" id="SSF52540">
    <property type="entry name" value="P-loop containing nucleoside triphosphate hydrolases"/>
    <property type="match status" value="1"/>
</dbReference>
<dbReference type="GO" id="GO:0140097">
    <property type="term" value="F:catalytic activity, acting on DNA"/>
    <property type="evidence" value="ECO:0007669"/>
    <property type="project" value="UniProtKB-ARBA"/>
</dbReference>
<dbReference type="InterPro" id="IPR006674">
    <property type="entry name" value="HD_domain"/>
</dbReference>
<dbReference type="RefSeq" id="WP_125742382.1">
    <property type="nucleotide sequence ID" value="NZ_RCOR01000039.1"/>
</dbReference>
<dbReference type="InterPro" id="IPR054712">
    <property type="entry name" value="Cas3-like_dom"/>
</dbReference>
<evidence type="ECO:0000259" key="6">
    <source>
        <dbReference type="PROSITE" id="PS51192"/>
    </source>
</evidence>
<dbReference type="PANTHER" id="PTHR47959:SF16">
    <property type="entry name" value="CRISPR-ASSOCIATED NUCLEASE_HELICASE CAS3-RELATED"/>
    <property type="match status" value="1"/>
</dbReference>
<dbReference type="Proteomes" id="UP000278149">
    <property type="component" value="Unassembled WGS sequence"/>
</dbReference>
<organism evidence="8 9">
    <name type="scientific">Candidatus Korarchaeum cryptofilum</name>
    <dbReference type="NCBI Taxonomy" id="498846"/>
    <lineage>
        <taxon>Archaea</taxon>
        <taxon>Thermoproteota</taxon>
        <taxon>Candidatus Korarchaeia</taxon>
        <taxon>Candidatus Korarchaeales</taxon>
        <taxon>Candidatus Korarchaeaceae</taxon>
        <taxon>Candidatus Korarchaeum</taxon>
    </lineage>
</organism>
<dbReference type="GO" id="GO:0005524">
    <property type="term" value="F:ATP binding"/>
    <property type="evidence" value="ECO:0007669"/>
    <property type="project" value="UniProtKB-KW"/>
</dbReference>
<dbReference type="Pfam" id="PF22590">
    <property type="entry name" value="Cas3-like_C_2"/>
    <property type="match status" value="1"/>
</dbReference>
<gene>
    <name evidence="8" type="primary">cas3</name>
    <name evidence="8" type="ORF">D9Q81_07285</name>
</gene>
<dbReference type="Pfam" id="PF01966">
    <property type="entry name" value="HD"/>
    <property type="match status" value="1"/>
</dbReference>
<dbReference type="SMART" id="SM00490">
    <property type="entry name" value="HELICc"/>
    <property type="match status" value="1"/>
</dbReference>
<dbReference type="InterPro" id="IPR006474">
    <property type="entry name" value="Helicase_Cas3_CRISPR-ass_core"/>
</dbReference>
<keyword evidence="1" id="KW-0547">Nucleotide-binding</keyword>
<evidence type="ECO:0000259" key="7">
    <source>
        <dbReference type="PROSITE" id="PS51194"/>
    </source>
</evidence>
<protein>
    <submittedName>
        <fullName evidence="8">CRISPR-associated helicase Cas3</fullName>
    </submittedName>
</protein>
<sequence length="689" mass="79485">MLDSACTSYPSSWRQIPVDPPSILLRAVELSEEELNDPREKNSHANKPLIKHVEECSYLARLITGKYGLDERFSSALCALHDIGKLRPAWFLGSGVGHSREGAAILSSIRRELGEELGFSEGEMDLLIFMVKKHHSSLRADDFKDYRALSWLRERKEDACLYADAFGAFKIADFASANEMIKDIELMLERKWPSMEDLRKIIRGLDEGKWRKQLELVSESNVDLAAPTGWGKTYVGILKALRDMPMKLFYCLPTITAIRKMRERLEGMGEEVGEYFYFADVDLFRELGEGSDEERLIDFYRLFLPKINITTVDQLILTLVRAGKYHMRRLFLRDSVVVLDEYHLLPAPMIGALSKLLEYYRDIYGMRVVLMTATPLETYRKALRGPLNASSFDLTEEYRGLRRHKFSFIGRDEALNKLEELYKEGKRILVILNTVKEAINFYRKVEGEKLLLHSRFTVRDRLEKEERIDSCRILVSTQVAEVSLDVSFDALITEVAPIPAVIQRAGRVNRYGREAVGTNVFLMEPPSSEPYTDIELKYSSNVLSEFHGELESGEGAVLRMLAEYEKLIRERAENEINYWREMFEELLEDHIYSKNIDETEVLRELRGDPSVLVIPLEYESEVRELMSKLKQSSYLERIKIYSRIKSYLVPLSLRNKKFKSYVDSSSDLPFPLVKGLSYSEELGLHEDAA</sequence>
<keyword evidence="4" id="KW-0067">ATP-binding</keyword>
<keyword evidence="2" id="KW-0378">Hydrolase</keyword>
<keyword evidence="5" id="KW-0051">Antiviral defense</keyword>
<dbReference type="GO" id="GO:0003676">
    <property type="term" value="F:nucleic acid binding"/>
    <property type="evidence" value="ECO:0007669"/>
    <property type="project" value="InterPro"/>
</dbReference>
<dbReference type="GO" id="GO:0016787">
    <property type="term" value="F:hydrolase activity"/>
    <property type="evidence" value="ECO:0007669"/>
    <property type="project" value="UniProtKB-KW"/>
</dbReference>
<dbReference type="PROSITE" id="PS51192">
    <property type="entry name" value="HELICASE_ATP_BIND_1"/>
    <property type="match status" value="1"/>
</dbReference>
<dbReference type="InterPro" id="IPR011545">
    <property type="entry name" value="DEAD/DEAH_box_helicase_dom"/>
</dbReference>
<evidence type="ECO:0000256" key="3">
    <source>
        <dbReference type="ARBA" id="ARBA00022806"/>
    </source>
</evidence>
<keyword evidence="3" id="KW-0347">Helicase</keyword>
<dbReference type="InterPro" id="IPR027417">
    <property type="entry name" value="P-loop_NTPase"/>
</dbReference>
<dbReference type="InterPro" id="IPR014001">
    <property type="entry name" value="Helicase_ATP-bd"/>
</dbReference>
<evidence type="ECO:0000313" key="9">
    <source>
        <dbReference type="Proteomes" id="UP000278149"/>
    </source>
</evidence>
<dbReference type="GO" id="GO:0005829">
    <property type="term" value="C:cytosol"/>
    <property type="evidence" value="ECO:0007669"/>
    <property type="project" value="TreeGrafter"/>
</dbReference>
<dbReference type="PANTHER" id="PTHR47959">
    <property type="entry name" value="ATP-DEPENDENT RNA HELICASE RHLE-RELATED"/>
    <property type="match status" value="1"/>
</dbReference>
<dbReference type="SMART" id="SM00487">
    <property type="entry name" value="DEXDc"/>
    <property type="match status" value="1"/>
</dbReference>
<dbReference type="NCBIfam" id="TIGR01587">
    <property type="entry name" value="cas3_core"/>
    <property type="match status" value="1"/>
</dbReference>
<evidence type="ECO:0000313" key="8">
    <source>
        <dbReference type="EMBL" id="RSN67911.1"/>
    </source>
</evidence>
<dbReference type="GO" id="GO:0003724">
    <property type="term" value="F:RNA helicase activity"/>
    <property type="evidence" value="ECO:0007669"/>
    <property type="project" value="TreeGrafter"/>
</dbReference>
<accession>A0A429G255</accession>